<proteinExistence type="predicted"/>
<name>A0AA43QZ13_9LECA</name>
<evidence type="ECO:0000313" key="1">
    <source>
        <dbReference type="EMBL" id="MDI1493523.1"/>
    </source>
</evidence>
<evidence type="ECO:0000313" key="2">
    <source>
        <dbReference type="Proteomes" id="UP001161017"/>
    </source>
</evidence>
<gene>
    <name evidence="1" type="ORF">OHK93_005313</name>
</gene>
<dbReference type="EMBL" id="JAPUFD010000027">
    <property type="protein sequence ID" value="MDI1493523.1"/>
    <property type="molecule type" value="Genomic_DNA"/>
</dbReference>
<comment type="caution">
    <text evidence="1">The sequence shown here is derived from an EMBL/GenBank/DDBJ whole genome shotgun (WGS) entry which is preliminary data.</text>
</comment>
<dbReference type="PANTHER" id="PTHR42085:SF1">
    <property type="entry name" value="F-BOX DOMAIN-CONTAINING PROTEIN"/>
    <property type="match status" value="1"/>
</dbReference>
<accession>A0AA43QZ13</accession>
<dbReference type="PANTHER" id="PTHR42085">
    <property type="entry name" value="F-BOX DOMAIN-CONTAINING PROTEIN"/>
    <property type="match status" value="1"/>
</dbReference>
<reference evidence="1" key="1">
    <citation type="journal article" date="2023" name="Genome Biol. Evol.">
        <title>First Whole Genome Sequence and Flow Cytometry Genome Size Data for the Lichen-Forming Fungus Ramalina farinacea (Ascomycota).</title>
        <authorList>
            <person name="Llewellyn T."/>
            <person name="Mian S."/>
            <person name="Hill R."/>
            <person name="Leitch I.J."/>
            <person name="Gaya E."/>
        </authorList>
    </citation>
    <scope>NUCLEOTIDE SEQUENCE</scope>
    <source>
        <strain evidence="1">LIQ254RAFAR</strain>
    </source>
</reference>
<organism evidence="1 2">
    <name type="scientific">Ramalina farinacea</name>
    <dbReference type="NCBI Taxonomy" id="258253"/>
    <lineage>
        <taxon>Eukaryota</taxon>
        <taxon>Fungi</taxon>
        <taxon>Dikarya</taxon>
        <taxon>Ascomycota</taxon>
        <taxon>Pezizomycotina</taxon>
        <taxon>Lecanoromycetes</taxon>
        <taxon>OSLEUM clade</taxon>
        <taxon>Lecanoromycetidae</taxon>
        <taxon>Lecanorales</taxon>
        <taxon>Lecanorineae</taxon>
        <taxon>Ramalinaceae</taxon>
        <taxon>Ramalina</taxon>
    </lineage>
</organism>
<dbReference type="AlphaFoldDB" id="A0AA43QZ13"/>
<keyword evidence="2" id="KW-1185">Reference proteome</keyword>
<dbReference type="InterPro" id="IPR038883">
    <property type="entry name" value="AN11006-like"/>
</dbReference>
<protein>
    <submittedName>
        <fullName evidence="1">Uncharacterized protein</fullName>
    </submittedName>
</protein>
<dbReference type="Proteomes" id="UP001161017">
    <property type="component" value="Unassembled WGS sequence"/>
</dbReference>
<sequence>MKKGTNFLSLPIELRNIIYEYYLAMRDYIPALGEPIPNPAPWRKLEPMATCYISHYVRDWKAVPSEPIANARAVPANDKVPLLRVSKAVYADARPLLYLHHTFAFARGNWRFRQNGSNFSPTRGIDHQPLKWLTKVELTNNKRYFPSPYKDDEQAQVYRQLRVLKRHCPWLEHLLVELYLWFSPTRHPFDILSEFSDRLSYLEIRVQGWNWASGPASRDLTRIAPLRHWIDGRMKKVEGYTIYDSVPRPVHKIMQSTYILDRSSIAGKEGSRRAFERDGHHLQLFRYRDMSRQTREREI</sequence>